<feature type="domain" description="Reverse transcriptase" evidence="6">
    <location>
        <begin position="55"/>
        <end position="211"/>
    </location>
</feature>
<dbReference type="InterPro" id="IPR000477">
    <property type="entry name" value="RT_dom"/>
</dbReference>
<keyword evidence="4" id="KW-0460">Magnesium</keyword>
<keyword evidence="1" id="KW-0808">Transferase</keyword>
<dbReference type="GO" id="GO:0003964">
    <property type="term" value="F:RNA-directed DNA polymerase activity"/>
    <property type="evidence" value="ECO:0007669"/>
    <property type="project" value="UniProtKB-KW"/>
</dbReference>
<dbReference type="InterPro" id="IPR000123">
    <property type="entry name" value="Reverse_transcriptase_msDNA"/>
</dbReference>
<evidence type="ECO:0000313" key="8">
    <source>
        <dbReference type="Proteomes" id="UP000176498"/>
    </source>
</evidence>
<keyword evidence="5" id="KW-0695">RNA-directed DNA polymerase</keyword>
<evidence type="ECO:0000256" key="5">
    <source>
        <dbReference type="ARBA" id="ARBA00022918"/>
    </source>
</evidence>
<dbReference type="Pfam" id="PF00078">
    <property type="entry name" value="RVT_1"/>
    <property type="match status" value="1"/>
</dbReference>
<evidence type="ECO:0000256" key="4">
    <source>
        <dbReference type="ARBA" id="ARBA00022842"/>
    </source>
</evidence>
<keyword evidence="2" id="KW-0548">Nucleotidyltransferase</keyword>
<dbReference type="Proteomes" id="UP000176498">
    <property type="component" value="Unassembled WGS sequence"/>
</dbReference>
<dbReference type="GO" id="GO:0046872">
    <property type="term" value="F:metal ion binding"/>
    <property type="evidence" value="ECO:0007669"/>
    <property type="project" value="UniProtKB-KW"/>
</dbReference>
<dbReference type="AlphaFoldDB" id="A0A1G1XRC6"/>
<evidence type="ECO:0000256" key="1">
    <source>
        <dbReference type="ARBA" id="ARBA00022679"/>
    </source>
</evidence>
<organism evidence="7 8">
    <name type="scientific">Candidatus Buchananbacteria bacterium RBG_13_36_9</name>
    <dbReference type="NCBI Taxonomy" id="1797530"/>
    <lineage>
        <taxon>Bacteria</taxon>
        <taxon>Candidatus Buchananiibacteriota</taxon>
    </lineage>
</organism>
<reference evidence="7 8" key="1">
    <citation type="journal article" date="2016" name="Nat. Commun.">
        <title>Thousands of microbial genomes shed light on interconnected biogeochemical processes in an aquifer system.</title>
        <authorList>
            <person name="Anantharaman K."/>
            <person name="Brown C.T."/>
            <person name="Hug L.A."/>
            <person name="Sharon I."/>
            <person name="Castelle C.J."/>
            <person name="Probst A.J."/>
            <person name="Thomas B.C."/>
            <person name="Singh A."/>
            <person name="Wilkins M.J."/>
            <person name="Karaoz U."/>
            <person name="Brodie E.L."/>
            <person name="Williams K.H."/>
            <person name="Hubbard S.S."/>
            <person name="Banfield J.F."/>
        </authorList>
    </citation>
    <scope>NUCLEOTIDE SEQUENCE [LARGE SCALE GENOMIC DNA]</scope>
</reference>
<comment type="caution">
    <text evidence="7">The sequence shown here is derived from an EMBL/GenBank/DDBJ whole genome shotgun (WGS) entry which is preliminary data.</text>
</comment>
<dbReference type="EMBL" id="MHHZ01000002">
    <property type="protein sequence ID" value="OGY42588.1"/>
    <property type="molecule type" value="Genomic_DNA"/>
</dbReference>
<evidence type="ECO:0000259" key="6">
    <source>
        <dbReference type="Pfam" id="PF00078"/>
    </source>
</evidence>
<protein>
    <recommendedName>
        <fullName evidence="6">Reverse transcriptase domain-containing protein</fullName>
    </recommendedName>
</protein>
<evidence type="ECO:0000256" key="2">
    <source>
        <dbReference type="ARBA" id="ARBA00022695"/>
    </source>
</evidence>
<dbReference type="PRINTS" id="PR00866">
    <property type="entry name" value="RNADNAPOLMS"/>
</dbReference>
<evidence type="ECO:0000313" key="7">
    <source>
        <dbReference type="EMBL" id="OGY42588.1"/>
    </source>
</evidence>
<sequence length="388" mass="44696">MNDKKSPLERQSGQIAAKYLFKKLKYPFKDWQKFWDLIRLAVERDKNLYRQISLSKRGGGKRVILIPCEELKYLQRLISQRLLADISGHPNASGFSEGSIREALLPIVRAKQPIFCADVKDAFPETTFGAVFSAFQRCKYGYNSSYFLTYLTTWRTYQSLFYNSALPQGAPTSPRLFDLCFEPIDNALAKFAAKIGGVYTRYADNIFFTAPTFWPARKSCRKVEGETIVKDKHGFETYYPYKRKISTIPEGKADIDKSDSGALNWHSPVISAIYQIVHTKGKGTYYQLHKSYLCDKGQLLHALGLNLINGQLHNTREFKRHLRLTIFNLQKSLSAQDDFGNKIWPLYQKLNGMMQFAIKETLPVSLVQQWEELDLAIYQIRYPRTIGT</sequence>
<name>A0A1G1XRC6_9BACT</name>
<evidence type="ECO:0000256" key="3">
    <source>
        <dbReference type="ARBA" id="ARBA00022723"/>
    </source>
</evidence>
<keyword evidence="3" id="KW-0479">Metal-binding</keyword>
<gene>
    <name evidence="7" type="ORF">A2Y82_01745</name>
</gene>
<proteinExistence type="predicted"/>
<dbReference type="GO" id="GO:0003723">
    <property type="term" value="F:RNA binding"/>
    <property type="evidence" value="ECO:0007669"/>
    <property type="project" value="InterPro"/>
</dbReference>
<accession>A0A1G1XRC6</accession>